<keyword evidence="4 8" id="KW-0808">Transferase</keyword>
<comment type="similarity">
    <text evidence="8">Belongs to the acetylglutamate kinase family. ArgB subfamily.</text>
</comment>
<dbReference type="FunFam" id="3.40.1160.10:FF:000004">
    <property type="entry name" value="Acetylglutamate kinase"/>
    <property type="match status" value="1"/>
</dbReference>
<feature type="site" description="Transition state stabilizer" evidence="8">
    <location>
        <position position="30"/>
    </location>
</feature>
<evidence type="ECO:0000256" key="3">
    <source>
        <dbReference type="ARBA" id="ARBA00022605"/>
    </source>
</evidence>
<evidence type="ECO:0000259" key="9">
    <source>
        <dbReference type="Pfam" id="PF00696"/>
    </source>
</evidence>
<dbReference type="Pfam" id="PF00696">
    <property type="entry name" value="AA_kinase"/>
    <property type="match status" value="1"/>
</dbReference>
<keyword evidence="5 8" id="KW-0547">Nucleotide-binding</keyword>
<evidence type="ECO:0000256" key="5">
    <source>
        <dbReference type="ARBA" id="ARBA00022741"/>
    </source>
</evidence>
<dbReference type="GO" id="GO:0005737">
    <property type="term" value="C:cytoplasm"/>
    <property type="evidence" value="ECO:0007669"/>
    <property type="project" value="InterPro"/>
</dbReference>
<comment type="catalytic activity">
    <reaction evidence="8">
        <text>N-acetyl-L-glutamate + ATP = N-acetyl-L-glutamyl 5-phosphate + ADP</text>
        <dbReference type="Rhea" id="RHEA:14629"/>
        <dbReference type="ChEBI" id="CHEBI:30616"/>
        <dbReference type="ChEBI" id="CHEBI:44337"/>
        <dbReference type="ChEBI" id="CHEBI:57936"/>
        <dbReference type="ChEBI" id="CHEBI:456216"/>
        <dbReference type="EC" id="2.7.2.8"/>
    </reaction>
</comment>
<comment type="function">
    <text evidence="8">Catalyzes the ATP-dependent phosphorylation of N-acetyl-L-glutamate.</text>
</comment>
<reference evidence="10" key="2">
    <citation type="submission" date="2019-04" db="EMBL/GenBank/DDBJ databases">
        <authorList>
            <person name="Pasella M."/>
        </authorList>
    </citation>
    <scope>NUCLEOTIDE SEQUENCE</scope>
    <source>
        <strain evidence="10">PD2951</strain>
    </source>
</reference>
<dbReference type="UniPathway" id="UPA00068">
    <property type="reaction ID" value="UER00107"/>
</dbReference>
<comment type="pathway">
    <text evidence="1 8">Amino-acid biosynthesis; L-arginine biosynthesis; N(2)-acetyl-L-ornithine from L-glutamate: step 2/4.</text>
</comment>
<dbReference type="InterPro" id="IPR037528">
    <property type="entry name" value="ArgB"/>
</dbReference>
<geneLocation type="plastid" evidence="10"/>
<evidence type="ECO:0000256" key="4">
    <source>
        <dbReference type="ARBA" id="ARBA00022679"/>
    </source>
</evidence>
<name>A0A4D6WXL7_9FLOR</name>
<dbReference type="InterPro" id="IPR001057">
    <property type="entry name" value="Glu/AcGlu_kinase"/>
</dbReference>
<feature type="binding site" evidence="8">
    <location>
        <position position="180"/>
    </location>
    <ligand>
        <name>substrate</name>
    </ligand>
</feature>
<dbReference type="GO" id="GO:0003991">
    <property type="term" value="F:acetylglutamate kinase activity"/>
    <property type="evidence" value="ECO:0007669"/>
    <property type="project" value="UniProtKB-UniRule"/>
</dbReference>
<dbReference type="NCBIfam" id="TIGR00761">
    <property type="entry name" value="argB"/>
    <property type="match status" value="1"/>
</dbReference>
<dbReference type="AlphaFoldDB" id="A0A4D6WXL7"/>
<dbReference type="EMBL" id="MK814735">
    <property type="protein sequence ID" value="QCI08504.1"/>
    <property type="molecule type" value="Genomic_DNA"/>
</dbReference>
<dbReference type="InterPro" id="IPR001048">
    <property type="entry name" value="Asp/Glu/Uridylate_kinase"/>
</dbReference>
<evidence type="ECO:0000256" key="1">
    <source>
        <dbReference type="ARBA" id="ARBA00004828"/>
    </source>
</evidence>
<dbReference type="CDD" id="cd04250">
    <property type="entry name" value="AAK_NAGK-C"/>
    <property type="match status" value="1"/>
</dbReference>
<evidence type="ECO:0000256" key="7">
    <source>
        <dbReference type="ARBA" id="ARBA00022840"/>
    </source>
</evidence>
<feature type="binding site" evidence="8">
    <location>
        <position position="87"/>
    </location>
    <ligand>
        <name>substrate</name>
    </ligand>
</feature>
<gene>
    <name evidence="8 10" type="primary">argB</name>
</gene>
<dbReference type="PANTHER" id="PTHR23342">
    <property type="entry name" value="N-ACETYLGLUTAMATE SYNTHASE"/>
    <property type="match status" value="1"/>
</dbReference>
<feature type="site" description="Transition state stabilizer" evidence="8">
    <location>
        <position position="243"/>
    </location>
</feature>
<organism evidence="10">
    <name type="scientific">Spermothamnion repens</name>
    <dbReference type="NCBI Taxonomy" id="31383"/>
    <lineage>
        <taxon>Eukaryota</taxon>
        <taxon>Rhodophyta</taxon>
        <taxon>Florideophyceae</taxon>
        <taxon>Rhodymeniophycidae</taxon>
        <taxon>Ceramiales</taxon>
        <taxon>Ceramiaceae</taxon>
        <taxon>Spermothamnion</taxon>
    </lineage>
</organism>
<dbReference type="GO" id="GO:0042450">
    <property type="term" value="P:L-arginine biosynthetic process via ornithine"/>
    <property type="evidence" value="ECO:0007669"/>
    <property type="project" value="UniProtKB-UniRule"/>
</dbReference>
<dbReference type="Gene3D" id="3.40.1160.10">
    <property type="entry name" value="Acetylglutamate kinase-like"/>
    <property type="match status" value="1"/>
</dbReference>
<keyword evidence="3 8" id="KW-0028">Amino-acid biosynthesis</keyword>
<dbReference type="PANTHER" id="PTHR23342:SF0">
    <property type="entry name" value="N-ACETYLGLUTAMATE SYNTHASE, MITOCHONDRIAL"/>
    <property type="match status" value="1"/>
</dbReference>
<keyword evidence="6 8" id="KW-0418">Kinase</keyword>
<dbReference type="GO" id="GO:0005524">
    <property type="term" value="F:ATP binding"/>
    <property type="evidence" value="ECO:0007669"/>
    <property type="project" value="UniProtKB-UniRule"/>
</dbReference>
<keyword evidence="2 8" id="KW-0055">Arginine biosynthesis</keyword>
<dbReference type="InterPro" id="IPR041727">
    <property type="entry name" value="NAGK-C"/>
</dbReference>
<keyword evidence="10" id="KW-0934">Plastid</keyword>
<dbReference type="PIRSF" id="PIRSF000728">
    <property type="entry name" value="NAGK"/>
    <property type="match status" value="1"/>
</dbReference>
<dbReference type="InterPro" id="IPR004662">
    <property type="entry name" value="AcgluKinase_fam"/>
</dbReference>
<evidence type="ECO:0000256" key="6">
    <source>
        <dbReference type="ARBA" id="ARBA00022777"/>
    </source>
</evidence>
<keyword evidence="7 8" id="KW-0067">ATP-binding</keyword>
<protein>
    <recommendedName>
        <fullName evidence="8">Acetylglutamate kinase</fullName>
        <ecNumber evidence="8">2.7.2.8</ecNumber>
    </recommendedName>
    <alternativeName>
        <fullName evidence="8">N-acetyl-L-glutamate 5-phosphotransferase</fullName>
    </alternativeName>
    <alternativeName>
        <fullName evidence="8">NAG kinase</fullName>
        <shortName evidence="8">NAGK</shortName>
    </alternativeName>
</protein>
<reference evidence="10" key="1">
    <citation type="journal article" date="2019" name="Mol. Phylogenet. Evol.">
        <title>Morphological evolution and classification of the red algal order Ceramiales inferred using plastid phylogenomics.</title>
        <authorList>
            <person name="Diaz-Tapia P."/>
            <person name="Pasella M.M."/>
            <person name="Verbruggen H."/>
            <person name="Maggs C.A."/>
        </authorList>
    </citation>
    <scope>NUCLEOTIDE SEQUENCE</scope>
    <source>
        <strain evidence="10">PD2951</strain>
    </source>
</reference>
<feature type="domain" description="Aspartate/glutamate/uridylate kinase" evidence="9">
    <location>
        <begin position="26"/>
        <end position="262"/>
    </location>
</feature>
<sequence length="285" mass="31650">MLPYNSNYIKILNELVPIIHTYYNSIFVIKYGGAAMKDLDFIEGFIHDILLLHSLGIKPVIIHGGGPLINDWLSRLDIIPKFHNGLRVTDRQTMEVVEMVLCGKVNKFLVSLFNRNNAIAVGLSGKDAKLITCQSLFPHSDNFVAEVKNINIDILRLLLSSKYIPIISSTSCDDKGDTYNINADSVAGAIASYLKAEKLFLLTDTPGIMHDLYDNSSLIQEIDCDQVDILKKSGVIQGGMVPKVDSCVSALHQGVKHAYILDGRSKHSILYELFTNEKKGTRITL</sequence>
<evidence type="ECO:0000256" key="8">
    <source>
        <dbReference type="HAMAP-Rule" id="MF_00082"/>
    </source>
</evidence>
<accession>A0A4D6WXL7</accession>
<proteinExistence type="inferred from homology"/>
<dbReference type="PRINTS" id="PR00474">
    <property type="entry name" value="GLU5KINASE"/>
</dbReference>
<dbReference type="InterPro" id="IPR036393">
    <property type="entry name" value="AceGlu_kinase-like_sf"/>
</dbReference>
<evidence type="ECO:0000256" key="2">
    <source>
        <dbReference type="ARBA" id="ARBA00022571"/>
    </source>
</evidence>
<dbReference type="SUPFAM" id="SSF53633">
    <property type="entry name" value="Carbamate kinase-like"/>
    <property type="match status" value="1"/>
</dbReference>
<feature type="binding site" evidence="8">
    <location>
        <begin position="65"/>
        <end position="66"/>
    </location>
    <ligand>
        <name>substrate</name>
    </ligand>
</feature>
<dbReference type="HAMAP" id="MF_00082">
    <property type="entry name" value="ArgB"/>
    <property type="match status" value="1"/>
</dbReference>
<evidence type="ECO:0000313" key="10">
    <source>
        <dbReference type="EMBL" id="QCI08504.1"/>
    </source>
</evidence>
<dbReference type="EC" id="2.7.2.8" evidence="8"/>